<organism evidence="1 2">
    <name type="scientific">Temnothorax longispinosus</name>
    <dbReference type="NCBI Taxonomy" id="300112"/>
    <lineage>
        <taxon>Eukaryota</taxon>
        <taxon>Metazoa</taxon>
        <taxon>Ecdysozoa</taxon>
        <taxon>Arthropoda</taxon>
        <taxon>Hexapoda</taxon>
        <taxon>Insecta</taxon>
        <taxon>Pterygota</taxon>
        <taxon>Neoptera</taxon>
        <taxon>Endopterygota</taxon>
        <taxon>Hymenoptera</taxon>
        <taxon>Apocrita</taxon>
        <taxon>Aculeata</taxon>
        <taxon>Formicoidea</taxon>
        <taxon>Formicidae</taxon>
        <taxon>Myrmicinae</taxon>
        <taxon>Temnothorax</taxon>
    </lineage>
</organism>
<name>A0A4S2KBA7_9HYME</name>
<dbReference type="EMBL" id="QBLH01002893">
    <property type="protein sequence ID" value="TGZ46340.1"/>
    <property type="molecule type" value="Genomic_DNA"/>
</dbReference>
<proteinExistence type="predicted"/>
<protein>
    <submittedName>
        <fullName evidence="1">Uncharacterized protein</fullName>
    </submittedName>
</protein>
<dbReference type="AlphaFoldDB" id="A0A4S2KBA7"/>
<reference evidence="1 2" key="1">
    <citation type="journal article" date="2019" name="Philos. Trans. R. Soc. Lond., B, Biol. Sci.">
        <title>Ant behaviour and brain gene expression of defending hosts depend on the ecological success of the intruding social parasite.</title>
        <authorList>
            <person name="Kaur R."/>
            <person name="Stoldt M."/>
            <person name="Jongepier E."/>
            <person name="Feldmeyer B."/>
            <person name="Menzel F."/>
            <person name="Bornberg-Bauer E."/>
            <person name="Foitzik S."/>
        </authorList>
    </citation>
    <scope>NUCLEOTIDE SEQUENCE [LARGE SCALE GENOMIC DNA]</scope>
    <source>
        <tissue evidence="1">Whole body</tissue>
    </source>
</reference>
<keyword evidence="2" id="KW-1185">Reference proteome</keyword>
<evidence type="ECO:0000313" key="2">
    <source>
        <dbReference type="Proteomes" id="UP000310200"/>
    </source>
</evidence>
<dbReference type="Proteomes" id="UP000310200">
    <property type="component" value="Unassembled WGS sequence"/>
</dbReference>
<comment type="caution">
    <text evidence="1">The sequence shown here is derived from an EMBL/GenBank/DDBJ whole genome shotgun (WGS) entry which is preliminary data.</text>
</comment>
<accession>A0A4S2KBA7</accession>
<sequence>MVGVLRSRISVKNASGKTGGKRIDPKDVKPEVPKWKEVLGRGLREPNGLDSSTSDKEQYLAEVRATERKSTTTVCVRGLTMQWDIFSLIISNSQSETLKDSANNKRARASSQNAIGTITLRLLFYITIADTDNDALALIITISLFSNTLNLPRDGYCRSGNKVGGRFRDYRDILPRFSWHGTNRAVESLTGSRSAGMSTIKTKFVLHATELEARSDELALA</sequence>
<evidence type="ECO:0000313" key="1">
    <source>
        <dbReference type="EMBL" id="TGZ46340.1"/>
    </source>
</evidence>
<gene>
    <name evidence="1" type="ORF">DBV15_09907</name>
</gene>